<accession>A0ABT2EAY3</accession>
<proteinExistence type="predicted"/>
<evidence type="ECO:0000313" key="2">
    <source>
        <dbReference type="Proteomes" id="UP001165542"/>
    </source>
</evidence>
<protein>
    <submittedName>
        <fullName evidence="1">Uncharacterized protein</fullName>
    </submittedName>
</protein>
<name>A0ABT2EAY3_9GAMM</name>
<gene>
    <name evidence="1" type="ORF">LLY24_00465</name>
</gene>
<reference evidence="1" key="1">
    <citation type="submission" date="2021-11" db="EMBL/GenBank/DDBJ databases">
        <title>Halomonas sp., isolated from a coastal aquaculture zone in Dongshan Bay.</title>
        <authorList>
            <person name="Lin W."/>
        </authorList>
    </citation>
    <scope>NUCLEOTIDE SEQUENCE</scope>
    <source>
        <strain evidence="1">Yzlin-01</strain>
    </source>
</reference>
<organism evidence="1 2">
    <name type="scientific">Halomonas dongshanensis</name>
    <dbReference type="NCBI Taxonomy" id="2890835"/>
    <lineage>
        <taxon>Bacteria</taxon>
        <taxon>Pseudomonadati</taxon>
        <taxon>Pseudomonadota</taxon>
        <taxon>Gammaproteobacteria</taxon>
        <taxon>Oceanospirillales</taxon>
        <taxon>Halomonadaceae</taxon>
        <taxon>Halomonas</taxon>
    </lineage>
</organism>
<sequence>MKLAFFIIVQLRIIVCLASNFYHIILLEHCRHFPQNQARERVLALLGEFHASLSG</sequence>
<dbReference type="Proteomes" id="UP001165542">
    <property type="component" value="Unassembled WGS sequence"/>
</dbReference>
<evidence type="ECO:0000313" key="1">
    <source>
        <dbReference type="EMBL" id="MCS2607792.1"/>
    </source>
</evidence>
<keyword evidence="2" id="KW-1185">Reference proteome</keyword>
<comment type="caution">
    <text evidence="1">The sequence shown here is derived from an EMBL/GenBank/DDBJ whole genome shotgun (WGS) entry which is preliminary data.</text>
</comment>
<dbReference type="RefSeq" id="WP_259034302.1">
    <property type="nucleotide sequence ID" value="NZ_JAJISC010000001.1"/>
</dbReference>
<dbReference type="EMBL" id="JAJISC010000001">
    <property type="protein sequence ID" value="MCS2607792.1"/>
    <property type="molecule type" value="Genomic_DNA"/>
</dbReference>